<dbReference type="OrthoDB" id="23466at2157"/>
<keyword evidence="1" id="KW-0479">Metal-binding</keyword>
<gene>
    <name evidence="6" type="ORF">NAS2_0711</name>
</gene>
<sequence>MIICTRDCYDGCIFDSGYSPARSAPTLGFTCSRGRSDLPRNGVNRVESALVDGKEVDVAEAIRRAARAMRAEVDRDPGGILHLNYDGNQGLLTWYYPARLFTAMGASRTDYSICSAEGHAAIGAHYGTSAGALPEEFPGYGAVVLWAFPASVSAPHIWRSISRAEKVSIDVRISDTSRRSRRAIVVRPGSDVFLAMGVIRALLEEGLATGEVSHVRELEEFVMAHTMEELSSAAGVREDEVRWLARFYAEERPLTLIGFALGRSPNGGDAISLISLIPALVGLRRGFYYSNSMGLGIDFNYLRGYHMGGGSRVVGMAHLREELESGRIRLVYAWNMNPVVTMPGGPSILEAVEEGRISLIAHDPFLSETARAADIVLPAPTFLEKEDVGYSYWHDYLVFNEPVAPPRGVPEPDAVRAIAREAGISHPLLEEDPWRAVEVAIRGTGVTLDELRSRGAVRVRNYPPPSPRDGELLLVFTSHPLYTNTQFREVHGRPEPIVHTHDVDGEVVLETDLGSARVIAVADPGTPPGVAWMYKSALVDLDGRSINGLLGGVAGPYAGTPVLNGVAVRLRRSGRRGRGEGEPRRPGDPPEGS</sequence>
<dbReference type="EMBL" id="AP018732">
    <property type="protein sequence ID" value="BBE42100.1"/>
    <property type="molecule type" value="Genomic_DNA"/>
</dbReference>
<feature type="region of interest" description="Disordered" evidence="4">
    <location>
        <begin position="571"/>
        <end position="593"/>
    </location>
</feature>
<dbReference type="Gene3D" id="3.40.50.740">
    <property type="match status" value="1"/>
</dbReference>
<dbReference type="GeneID" id="55584526"/>
<reference evidence="6 7" key="1">
    <citation type="journal article" date="2019" name="ISME J.">
        <title>Isolation and characterization of a thermophilic sulfur- and iron-reducing thaumarchaeote from a terrestrial acidic hot spring.</title>
        <authorList>
            <person name="Kato S."/>
            <person name="Itoh T."/>
            <person name="Yuki M."/>
            <person name="Nagamori M."/>
            <person name="Ohnishi M."/>
            <person name="Uematsu K."/>
            <person name="Suzuki K."/>
            <person name="Takashina T."/>
            <person name="Ohkuma M."/>
        </authorList>
    </citation>
    <scope>NUCLEOTIDE SEQUENCE [LARGE SCALE GENOMIC DNA]</scope>
    <source>
        <strain evidence="6 7">NAS-02</strain>
    </source>
</reference>
<dbReference type="AlphaFoldDB" id="A0A4V0P1L1"/>
<evidence type="ECO:0000256" key="4">
    <source>
        <dbReference type="SAM" id="MobiDB-lite"/>
    </source>
</evidence>
<feature type="compositionally biased region" description="Basic and acidic residues" evidence="4">
    <location>
        <begin position="577"/>
        <end position="593"/>
    </location>
</feature>
<evidence type="ECO:0000256" key="3">
    <source>
        <dbReference type="ARBA" id="ARBA00023014"/>
    </source>
</evidence>
<name>A0A4V0P1L1_9ARCH</name>
<dbReference type="PANTHER" id="PTHR43742">
    <property type="entry name" value="TRIMETHYLAMINE-N-OXIDE REDUCTASE"/>
    <property type="match status" value="1"/>
</dbReference>
<dbReference type="GO" id="GO:0016491">
    <property type="term" value="F:oxidoreductase activity"/>
    <property type="evidence" value="ECO:0007669"/>
    <property type="project" value="InterPro"/>
</dbReference>
<dbReference type="SUPFAM" id="SSF50692">
    <property type="entry name" value="ADC-like"/>
    <property type="match status" value="1"/>
</dbReference>
<dbReference type="InterPro" id="IPR006656">
    <property type="entry name" value="Mopterin_OxRdtase"/>
</dbReference>
<dbReference type="SUPFAM" id="SSF53706">
    <property type="entry name" value="Formate dehydrogenase/DMSO reductase, domains 1-3"/>
    <property type="match status" value="1"/>
</dbReference>
<dbReference type="Gene3D" id="3.30.2070.10">
    <property type="entry name" value="Formate dehydrogenase/DMSO reductase"/>
    <property type="match status" value="1"/>
</dbReference>
<proteinExistence type="predicted"/>
<keyword evidence="3" id="KW-0411">Iron-sulfur</keyword>
<dbReference type="Pfam" id="PF00384">
    <property type="entry name" value="Molybdopterin"/>
    <property type="match status" value="1"/>
</dbReference>
<dbReference type="RefSeq" id="WP_174448372.1">
    <property type="nucleotide sequence ID" value="NZ_AP018732.1"/>
</dbReference>
<dbReference type="GO" id="GO:0051536">
    <property type="term" value="F:iron-sulfur cluster binding"/>
    <property type="evidence" value="ECO:0007669"/>
    <property type="project" value="UniProtKB-KW"/>
</dbReference>
<keyword evidence="2" id="KW-0408">Iron</keyword>
<dbReference type="PANTHER" id="PTHR43742:SF6">
    <property type="entry name" value="OXIDOREDUCTASE YYAE-RELATED"/>
    <property type="match status" value="1"/>
</dbReference>
<dbReference type="InterPro" id="IPR009010">
    <property type="entry name" value="Asp_de-COase-like_dom_sf"/>
</dbReference>
<dbReference type="Gene3D" id="3.40.228.10">
    <property type="entry name" value="Dimethylsulfoxide Reductase, domain 2"/>
    <property type="match status" value="1"/>
</dbReference>
<dbReference type="CDD" id="cd02775">
    <property type="entry name" value="MopB_CT"/>
    <property type="match status" value="1"/>
</dbReference>
<evidence type="ECO:0000259" key="5">
    <source>
        <dbReference type="Pfam" id="PF00384"/>
    </source>
</evidence>
<dbReference type="KEGG" id="ccai:NAS2_0711"/>
<evidence type="ECO:0000313" key="6">
    <source>
        <dbReference type="EMBL" id="BBE42100.1"/>
    </source>
</evidence>
<feature type="domain" description="Molybdopterin oxidoreductase" evidence="5">
    <location>
        <begin position="167"/>
        <end position="388"/>
    </location>
</feature>
<dbReference type="InterPro" id="IPR050612">
    <property type="entry name" value="Prok_Mopterin_Oxidored"/>
</dbReference>
<keyword evidence="7" id="KW-1185">Reference proteome</keyword>
<evidence type="ECO:0000256" key="2">
    <source>
        <dbReference type="ARBA" id="ARBA00023004"/>
    </source>
</evidence>
<dbReference type="GO" id="GO:0046872">
    <property type="term" value="F:metal ion binding"/>
    <property type="evidence" value="ECO:0007669"/>
    <property type="project" value="UniProtKB-KW"/>
</dbReference>
<dbReference type="Proteomes" id="UP000509448">
    <property type="component" value="Chromosome"/>
</dbReference>
<organism evidence="6 7">
    <name type="scientific">Conexivisphaera calida</name>
    <dbReference type="NCBI Taxonomy" id="1874277"/>
    <lineage>
        <taxon>Archaea</taxon>
        <taxon>Nitrososphaerota</taxon>
        <taxon>Conexivisphaeria</taxon>
        <taxon>Conexivisphaerales</taxon>
        <taxon>Conexivisphaeraceae</taxon>
        <taxon>Conexivisphaera</taxon>
    </lineage>
</organism>
<protein>
    <submittedName>
        <fullName evidence="6">Anaerobic dehydrogenases, typically selenocysteine-containing</fullName>
    </submittedName>
</protein>
<accession>A0A4V0P1L1</accession>
<evidence type="ECO:0000313" key="7">
    <source>
        <dbReference type="Proteomes" id="UP000509448"/>
    </source>
</evidence>
<evidence type="ECO:0000256" key="1">
    <source>
        <dbReference type="ARBA" id="ARBA00022723"/>
    </source>
</evidence>